<organism evidence="2 3">
    <name type="scientific">Yersinia proxima</name>
    <dbReference type="NCBI Taxonomy" id="2890316"/>
    <lineage>
        <taxon>Bacteria</taxon>
        <taxon>Pseudomonadati</taxon>
        <taxon>Pseudomonadota</taxon>
        <taxon>Gammaproteobacteria</taxon>
        <taxon>Enterobacterales</taxon>
        <taxon>Yersiniaceae</taxon>
        <taxon>Yersinia</taxon>
    </lineage>
</organism>
<sequence length="373" mass="42034">MSRIFDVVKALSGQKNFIVIPSPYLDFFKGDPQAHLLGAILNQLVHWSGVESSLDNGWFYKKHEQLAEEIRGVTDDQVRKAVKKLVSSYLPDAIETATRKVNGTPTMHYRLNGDVLIAKLFPSELDSAISPNGNGNIAELKRQRSQMDSAEKPQGNGNIAESYLYTDHYTDHNLQINKPSSLQNSDESRNQEKNDFLSTHPQAAIYTPSGKSWGTAKDLDAAKWIFTKIRVVNATAKEPNWVEWSNDIRLMHEQDGRSHREICELFKWANTDSFWKANILSPRKLRVKWDELVMRSQAKVAVAPVIDNSERDSAYKRFISGTGQDVKRSELEIKVGLEASKVGVRSMGASFAVVRWNALWKECSQRVNGEAAA</sequence>
<dbReference type="RefSeq" id="WP_408573454.1">
    <property type="nucleotide sequence ID" value="NZ_JBBEST010000002.1"/>
</dbReference>
<evidence type="ECO:0000313" key="3">
    <source>
        <dbReference type="Proteomes" id="UP001629523"/>
    </source>
</evidence>
<reference evidence="2 3" key="1">
    <citation type="journal article" date="2024" name="Infect. Genet. Evol.">
        <title>Characteristics and comparative genome analysis of Yersinia enterocolitica and related species associated with human infections in Switzerland 2019-2023.</title>
        <authorList>
            <person name="Stevens M.J.A."/>
            <person name="Horlbog J.A."/>
            <person name="Diethelm A."/>
            <person name="Stephan R."/>
            <person name="Nuesch-Inderbinen M."/>
        </authorList>
    </citation>
    <scope>NUCLEOTIDE SEQUENCE [LARGE SCALE GENOMIC DNA]</scope>
    <source>
        <strain evidence="2 3">N20-0302</strain>
    </source>
</reference>
<name>A0ABW9EWZ7_9GAMM</name>
<keyword evidence="3" id="KW-1185">Reference proteome</keyword>
<dbReference type="EMBL" id="JBBEST010000002">
    <property type="protein sequence ID" value="MFM1346591.1"/>
    <property type="molecule type" value="Genomic_DNA"/>
</dbReference>
<gene>
    <name evidence="2" type="ORF">WFP14_08480</name>
</gene>
<accession>A0ABW9EWZ7</accession>
<protein>
    <submittedName>
        <fullName evidence="2">Replication protein 15</fullName>
    </submittedName>
</protein>
<evidence type="ECO:0000313" key="2">
    <source>
        <dbReference type="EMBL" id="MFM1346591.1"/>
    </source>
</evidence>
<dbReference type="Proteomes" id="UP001629523">
    <property type="component" value="Unassembled WGS sequence"/>
</dbReference>
<comment type="caution">
    <text evidence="2">The sequence shown here is derived from an EMBL/GenBank/DDBJ whole genome shotgun (WGS) entry which is preliminary data.</text>
</comment>
<feature type="region of interest" description="Disordered" evidence="1">
    <location>
        <begin position="175"/>
        <end position="194"/>
    </location>
</feature>
<evidence type="ECO:0000256" key="1">
    <source>
        <dbReference type="SAM" id="MobiDB-lite"/>
    </source>
</evidence>
<feature type="compositionally biased region" description="Polar residues" evidence="1">
    <location>
        <begin position="175"/>
        <end position="185"/>
    </location>
</feature>
<proteinExistence type="predicted"/>